<dbReference type="Pfam" id="PF00294">
    <property type="entry name" value="PfkB"/>
    <property type="match status" value="1"/>
</dbReference>
<feature type="domain" description="Carbohydrate kinase PfkB" evidence="3">
    <location>
        <begin position="21"/>
        <end position="322"/>
    </location>
</feature>
<name>A0A5M8FL23_9GAMM</name>
<comment type="caution">
    <text evidence="4">The sequence shown here is derived from an EMBL/GenBank/DDBJ whole genome shotgun (WGS) entry which is preliminary data.</text>
</comment>
<sequence>MVPHFDPSSLTAPKRARVLGVGIATLDIVNQVADYPHEDAEVRALSQRVQRGGNVTNTLAVLAQLGHRCEWLGTLADDAGAGLIRQDLARHGIGCGHCPILAGRQTPTSYIALSRATGSRTIIHHRDLRELTAADFAAVSLDGFDWVHFEGRHPVETAAMIADVRRRRPGLPVSVEIEKPRPGVEAVWTGPGGPDVLIFSRAYLLATGLDGTPEQALRRLGEATGARCCLLPWGEQGAYGLAAREGPLFGPLVEPLVDPVRAPAVEPVFAPAHRPPAVVDTLAAGDVFNAAAIDGLLRGLELPVLLSWANRLAGYRCGRQGLDGLVAGAAAEGLLGAGQTFVAD</sequence>
<dbReference type="RefSeq" id="WP_150092573.1">
    <property type="nucleotide sequence ID" value="NZ_JBFUOH010000117.1"/>
</dbReference>
<dbReference type="InterPro" id="IPR052562">
    <property type="entry name" value="Ketohexokinase-related"/>
</dbReference>
<dbReference type="InterPro" id="IPR011611">
    <property type="entry name" value="PfkB_dom"/>
</dbReference>
<reference evidence="4 5" key="1">
    <citation type="submission" date="2019-09" db="EMBL/GenBank/DDBJ databases">
        <title>Whole-genome sequence of the purple sulfur bacterium Thiohalocapsa marina DSM 19078.</title>
        <authorList>
            <person name="Kyndt J.A."/>
            <person name="Meyer T.E."/>
        </authorList>
    </citation>
    <scope>NUCLEOTIDE SEQUENCE [LARGE SCALE GENOMIC DNA]</scope>
    <source>
        <strain evidence="4 5">DSM 19078</strain>
    </source>
</reference>
<dbReference type="PANTHER" id="PTHR42774">
    <property type="entry name" value="PHOSPHOTRANSFERASE SYSTEM TRANSPORT PROTEIN"/>
    <property type="match status" value="1"/>
</dbReference>
<dbReference type="SUPFAM" id="SSF53613">
    <property type="entry name" value="Ribokinase-like"/>
    <property type="match status" value="1"/>
</dbReference>
<organism evidence="4 5">
    <name type="scientific">Thiohalocapsa marina</name>
    <dbReference type="NCBI Taxonomy" id="424902"/>
    <lineage>
        <taxon>Bacteria</taxon>
        <taxon>Pseudomonadati</taxon>
        <taxon>Pseudomonadota</taxon>
        <taxon>Gammaproteobacteria</taxon>
        <taxon>Chromatiales</taxon>
        <taxon>Chromatiaceae</taxon>
        <taxon>Thiohalocapsa</taxon>
    </lineage>
</organism>
<gene>
    <name evidence="4" type="ORF">F2Q65_09030</name>
</gene>
<dbReference type="InterPro" id="IPR029056">
    <property type="entry name" value="Ribokinase-like"/>
</dbReference>
<dbReference type="Gene3D" id="3.40.1190.20">
    <property type="match status" value="1"/>
</dbReference>
<keyword evidence="1" id="KW-0808">Transferase</keyword>
<proteinExistence type="predicted"/>
<dbReference type="OrthoDB" id="9813569at2"/>
<evidence type="ECO:0000256" key="1">
    <source>
        <dbReference type="ARBA" id="ARBA00022679"/>
    </source>
</evidence>
<dbReference type="Proteomes" id="UP000322981">
    <property type="component" value="Unassembled WGS sequence"/>
</dbReference>
<dbReference type="EMBL" id="VWXX01000010">
    <property type="protein sequence ID" value="KAA6185407.1"/>
    <property type="molecule type" value="Genomic_DNA"/>
</dbReference>
<keyword evidence="2 4" id="KW-0418">Kinase</keyword>
<accession>A0A5M8FL23</accession>
<dbReference type="InterPro" id="IPR002173">
    <property type="entry name" value="Carboh/pur_kinase_PfkB_CS"/>
</dbReference>
<protein>
    <submittedName>
        <fullName evidence="4">Ketohexokinase</fullName>
    </submittedName>
</protein>
<dbReference type="PROSITE" id="PS00584">
    <property type="entry name" value="PFKB_KINASES_2"/>
    <property type="match status" value="1"/>
</dbReference>
<evidence type="ECO:0000256" key="2">
    <source>
        <dbReference type="ARBA" id="ARBA00022777"/>
    </source>
</evidence>
<evidence type="ECO:0000259" key="3">
    <source>
        <dbReference type="Pfam" id="PF00294"/>
    </source>
</evidence>
<evidence type="ECO:0000313" key="5">
    <source>
        <dbReference type="Proteomes" id="UP000322981"/>
    </source>
</evidence>
<dbReference type="GO" id="GO:0016301">
    <property type="term" value="F:kinase activity"/>
    <property type="evidence" value="ECO:0007669"/>
    <property type="project" value="UniProtKB-KW"/>
</dbReference>
<keyword evidence="5" id="KW-1185">Reference proteome</keyword>
<dbReference type="AlphaFoldDB" id="A0A5M8FL23"/>
<dbReference type="PANTHER" id="PTHR42774:SF3">
    <property type="entry name" value="KETOHEXOKINASE"/>
    <property type="match status" value="1"/>
</dbReference>
<evidence type="ECO:0000313" key="4">
    <source>
        <dbReference type="EMBL" id="KAA6185407.1"/>
    </source>
</evidence>